<feature type="region of interest" description="Disordered" evidence="1">
    <location>
        <begin position="1"/>
        <end position="27"/>
    </location>
</feature>
<feature type="domain" description="X-Tfes XVIPCD" evidence="2">
    <location>
        <begin position="487"/>
        <end position="586"/>
    </location>
</feature>
<feature type="region of interest" description="Disordered" evidence="1">
    <location>
        <begin position="473"/>
        <end position="496"/>
    </location>
</feature>
<dbReference type="EMBL" id="FWEU01000001">
    <property type="protein sequence ID" value="SLM23244.1"/>
    <property type="molecule type" value="Genomic_DNA"/>
</dbReference>
<dbReference type="InterPro" id="IPR046519">
    <property type="entry name" value="X-Tfes_XVIPCD"/>
</dbReference>
<protein>
    <recommendedName>
        <fullName evidence="2">X-Tfes XVIPCD domain-containing protein</fullName>
    </recommendedName>
</protein>
<name>A0A1W1GVG9_9GAMM</name>
<dbReference type="AlphaFoldDB" id="A0A1W1GVG9"/>
<evidence type="ECO:0000259" key="2">
    <source>
        <dbReference type="Pfam" id="PF20410"/>
    </source>
</evidence>
<accession>A0A1W1GVG9</accession>
<proteinExistence type="predicted"/>
<evidence type="ECO:0000313" key="3">
    <source>
        <dbReference type="EMBL" id="SLM23244.1"/>
    </source>
</evidence>
<feature type="compositionally biased region" description="Basic and acidic residues" evidence="1">
    <location>
        <begin position="601"/>
        <end position="617"/>
    </location>
</feature>
<dbReference type="Proteomes" id="UP000191133">
    <property type="component" value="Unassembled WGS sequence"/>
</dbReference>
<dbReference type="Pfam" id="PF20410">
    <property type="entry name" value="X-Tfes_XVIPCD"/>
    <property type="match status" value="1"/>
</dbReference>
<organism evidence="3 4">
    <name type="scientific">Stenotrophomonas indicatrix</name>
    <dbReference type="NCBI Taxonomy" id="2045451"/>
    <lineage>
        <taxon>Bacteria</taxon>
        <taxon>Pseudomonadati</taxon>
        <taxon>Pseudomonadota</taxon>
        <taxon>Gammaproteobacteria</taxon>
        <taxon>Lysobacterales</taxon>
        <taxon>Lysobacteraceae</taxon>
        <taxon>Stenotrophomonas</taxon>
    </lineage>
</organism>
<evidence type="ECO:0000256" key="1">
    <source>
        <dbReference type="SAM" id="MobiDB-lite"/>
    </source>
</evidence>
<sequence>MNARTSKEGATQDAPRDAASASFDPTYTSANSEVRAAAGGYSVTLNEGDGALKVGTEHKRAASSLASQFQGTSLNMAGSPTPDGGRDYLLTMESVVGASAKGAGFQDTSSTGVRGRYRVSLPSEAVDVDPTRINPFDPQTIPKGGSVTLDGQQFTGTALEGSFRNIAMQSQTTEASGASYRVDRLDDGRVRVTTGPNEAVEAFNGMGFSVGRFSAIAGRQDALGHAAVRTATFDLDQAEGRQAYEQFIDNGTLSGQTPGVQDLATVERLGMSSQTRLKVGYGDTFGLDLAGARNSGDVVQVSREDGSRTELRSVQYNGNLPATRVSAYGADGQEDRAQRRYEFTFDLRGHAQGEQIAGMANAALSGDPSGDRGPVKAGELTTLSFSEAQMRTLMERTQSMVGDNPMLGPSWQVLAEDGNGRPQQDVDAFALGLARNQGQSTYGMAERLFHIAAAGGKDLQKIDAAVQGEHLQSLAPPSPLLPRQDPRHTASPDHGMWLQSQGAVSSLDQAMGRQPDEMSERLGMALLVAAKSKGMQRIDEAVLSDDGRYAFAVQGQPHAADRQIARTDTAQAVATPVSEHVRELQQGQSLAASSEQASQQQEREQMSQEHAARAMAR</sequence>
<feature type="region of interest" description="Disordered" evidence="1">
    <location>
        <begin position="579"/>
        <end position="617"/>
    </location>
</feature>
<reference evidence="4" key="1">
    <citation type="submission" date="2016-10" db="EMBL/GenBank/DDBJ databases">
        <authorList>
            <person name="Varghese N."/>
        </authorList>
    </citation>
    <scope>NUCLEOTIDE SEQUENCE [LARGE SCALE GENOMIC DNA]</scope>
    <source>
        <strain evidence="4">92MFCol6.1</strain>
    </source>
</reference>
<dbReference type="RefSeq" id="WP_080148706.1">
    <property type="nucleotide sequence ID" value="NZ_FWEU01000001.1"/>
</dbReference>
<evidence type="ECO:0000313" key="4">
    <source>
        <dbReference type="Proteomes" id="UP000191133"/>
    </source>
</evidence>
<gene>
    <name evidence="3" type="ORF">SAMN04488690_0932</name>
</gene>
<feature type="compositionally biased region" description="Low complexity" evidence="1">
    <location>
        <begin position="584"/>
        <end position="600"/>
    </location>
</feature>